<comment type="catalytic activity">
    <reaction evidence="5 6">
        <text>L-methionyl-[protein] + [thioredoxin]-disulfide + H2O = L-methionyl-(R)-S-oxide-[protein] + [thioredoxin]-dithiol</text>
        <dbReference type="Rhea" id="RHEA:24164"/>
        <dbReference type="Rhea" id="RHEA-COMP:10698"/>
        <dbReference type="Rhea" id="RHEA-COMP:10700"/>
        <dbReference type="Rhea" id="RHEA-COMP:12313"/>
        <dbReference type="Rhea" id="RHEA-COMP:12314"/>
        <dbReference type="ChEBI" id="CHEBI:15377"/>
        <dbReference type="ChEBI" id="CHEBI:16044"/>
        <dbReference type="ChEBI" id="CHEBI:29950"/>
        <dbReference type="ChEBI" id="CHEBI:45764"/>
        <dbReference type="ChEBI" id="CHEBI:50058"/>
        <dbReference type="EC" id="1.8.4.12"/>
    </reaction>
</comment>
<dbReference type="Proteomes" id="UP000295357">
    <property type="component" value="Unassembled WGS sequence"/>
</dbReference>
<organism evidence="8 9">
    <name type="scientific">Roseateles asaccharophilus</name>
    <dbReference type="NCBI Taxonomy" id="582607"/>
    <lineage>
        <taxon>Bacteria</taxon>
        <taxon>Pseudomonadati</taxon>
        <taxon>Pseudomonadota</taxon>
        <taxon>Betaproteobacteria</taxon>
        <taxon>Burkholderiales</taxon>
        <taxon>Sphaerotilaceae</taxon>
        <taxon>Roseateles</taxon>
    </lineage>
</organism>
<feature type="binding site" evidence="6">
    <location>
        <position position="107"/>
    </location>
    <ligand>
        <name>Zn(2+)</name>
        <dbReference type="ChEBI" id="CHEBI:29105"/>
    </ligand>
</feature>
<keyword evidence="2 6" id="KW-0479">Metal-binding</keyword>
<feature type="domain" description="MsrB" evidence="7">
    <location>
        <begin position="16"/>
        <end position="138"/>
    </location>
</feature>
<feature type="binding site" evidence="6">
    <location>
        <position position="55"/>
    </location>
    <ligand>
        <name>Zn(2+)</name>
        <dbReference type="ChEBI" id="CHEBI:29105"/>
    </ligand>
</feature>
<feature type="binding site" evidence="6">
    <location>
        <position position="58"/>
    </location>
    <ligand>
        <name>Zn(2+)</name>
        <dbReference type="ChEBI" id="CHEBI:29105"/>
    </ligand>
</feature>
<dbReference type="GO" id="GO:0030091">
    <property type="term" value="P:protein repair"/>
    <property type="evidence" value="ECO:0007669"/>
    <property type="project" value="InterPro"/>
</dbReference>
<dbReference type="PROSITE" id="PS51790">
    <property type="entry name" value="MSRB"/>
    <property type="match status" value="1"/>
</dbReference>
<comment type="cofactor">
    <cofactor evidence="6">
        <name>Zn(2+)</name>
        <dbReference type="ChEBI" id="CHEBI:29105"/>
    </cofactor>
    <text evidence="6">Binds 1 zinc ion per subunit. The zinc ion is important for the structural integrity of the protein.</text>
</comment>
<feature type="binding site" evidence="6">
    <location>
        <position position="104"/>
    </location>
    <ligand>
        <name>Zn(2+)</name>
        <dbReference type="ChEBI" id="CHEBI:29105"/>
    </ligand>
</feature>
<gene>
    <name evidence="6" type="primary">msrB</name>
    <name evidence="8" type="ORF">DFR39_10340</name>
</gene>
<keyword evidence="9" id="KW-1185">Reference proteome</keyword>
<evidence type="ECO:0000313" key="8">
    <source>
        <dbReference type="EMBL" id="TDP11117.1"/>
    </source>
</evidence>
<evidence type="ECO:0000256" key="3">
    <source>
        <dbReference type="ARBA" id="ARBA00022833"/>
    </source>
</evidence>
<dbReference type="PANTHER" id="PTHR10173:SF52">
    <property type="entry name" value="METHIONINE-R-SULFOXIDE REDUCTASE B1"/>
    <property type="match status" value="1"/>
</dbReference>
<reference evidence="8 9" key="1">
    <citation type="submission" date="2019-03" db="EMBL/GenBank/DDBJ databases">
        <title>Genomic Encyclopedia of Type Strains, Phase IV (KMG-IV): sequencing the most valuable type-strain genomes for metagenomic binning, comparative biology and taxonomic classification.</title>
        <authorList>
            <person name="Goeker M."/>
        </authorList>
    </citation>
    <scope>NUCLEOTIDE SEQUENCE [LARGE SCALE GENOMIC DNA]</scope>
    <source>
        <strain evidence="8 9">DSM 25082</strain>
    </source>
</reference>
<evidence type="ECO:0000256" key="5">
    <source>
        <dbReference type="ARBA" id="ARBA00048488"/>
    </source>
</evidence>
<comment type="caution">
    <text evidence="8">The sequence shown here is derived from an EMBL/GenBank/DDBJ whole genome shotgun (WGS) entry which is preliminary data.</text>
</comment>
<sequence length="138" mass="15654">MSTPKPPHDYPVQKSDEQWRQELDPLQYQVTRHAATERAFTGKYWDHWEAGHYHCVGCGTPLFESATKFDAGCGWPSYWEPVNAELIERVVDHSHGMVRVEVRCNNCGSHLGHVFPDGPEPTGERFCINSAAIDFAPE</sequence>
<comment type="similarity">
    <text evidence="1 6">Belongs to the MsrB Met sulfoxide reductase family.</text>
</comment>
<evidence type="ECO:0000259" key="7">
    <source>
        <dbReference type="PROSITE" id="PS51790"/>
    </source>
</evidence>
<dbReference type="GO" id="GO:0006979">
    <property type="term" value="P:response to oxidative stress"/>
    <property type="evidence" value="ECO:0007669"/>
    <property type="project" value="InterPro"/>
</dbReference>
<dbReference type="InterPro" id="IPR028427">
    <property type="entry name" value="Met_Sox_Rdtase_MsrB"/>
</dbReference>
<dbReference type="RefSeq" id="WP_133603040.1">
    <property type="nucleotide sequence ID" value="NZ_JAUFPJ010000010.1"/>
</dbReference>
<name>A0A4R6N7P1_9BURK</name>
<dbReference type="GO" id="GO:0033743">
    <property type="term" value="F:peptide-methionine (R)-S-oxide reductase activity"/>
    <property type="evidence" value="ECO:0007669"/>
    <property type="project" value="UniProtKB-UniRule"/>
</dbReference>
<dbReference type="AlphaFoldDB" id="A0A4R6N7P1"/>
<dbReference type="NCBIfam" id="TIGR00357">
    <property type="entry name" value="peptide-methionine (R)-S-oxide reductase MsrB"/>
    <property type="match status" value="1"/>
</dbReference>
<proteinExistence type="inferred from homology"/>
<protein>
    <recommendedName>
        <fullName evidence="6">Peptide methionine sulfoxide reductase MsrB</fullName>
        <ecNumber evidence="6">1.8.4.12</ecNumber>
    </recommendedName>
    <alternativeName>
        <fullName evidence="6">Peptide-methionine (R)-S-oxide reductase</fullName>
    </alternativeName>
</protein>
<dbReference type="Gene3D" id="2.170.150.20">
    <property type="entry name" value="Peptide methionine sulfoxide reductase"/>
    <property type="match status" value="1"/>
</dbReference>
<evidence type="ECO:0000313" key="9">
    <source>
        <dbReference type="Proteomes" id="UP000295357"/>
    </source>
</evidence>
<dbReference type="PANTHER" id="PTHR10173">
    <property type="entry name" value="METHIONINE SULFOXIDE REDUCTASE"/>
    <property type="match status" value="1"/>
</dbReference>
<dbReference type="GO" id="GO:0005737">
    <property type="term" value="C:cytoplasm"/>
    <property type="evidence" value="ECO:0007669"/>
    <property type="project" value="TreeGrafter"/>
</dbReference>
<dbReference type="Pfam" id="PF01641">
    <property type="entry name" value="SelR"/>
    <property type="match status" value="1"/>
</dbReference>
<dbReference type="GO" id="GO:0008270">
    <property type="term" value="F:zinc ion binding"/>
    <property type="evidence" value="ECO:0007669"/>
    <property type="project" value="UniProtKB-UniRule"/>
</dbReference>
<feature type="active site" description="Nucleophile" evidence="6">
    <location>
        <position position="127"/>
    </location>
</feature>
<dbReference type="InterPro" id="IPR011057">
    <property type="entry name" value="Mss4-like_sf"/>
</dbReference>
<dbReference type="HAMAP" id="MF_01400">
    <property type="entry name" value="MsrB"/>
    <property type="match status" value="1"/>
</dbReference>
<evidence type="ECO:0000256" key="1">
    <source>
        <dbReference type="ARBA" id="ARBA00007174"/>
    </source>
</evidence>
<dbReference type="EMBL" id="SNXE01000003">
    <property type="protein sequence ID" value="TDP11117.1"/>
    <property type="molecule type" value="Genomic_DNA"/>
</dbReference>
<dbReference type="EC" id="1.8.4.12" evidence="6"/>
<accession>A0A4R6N7P1</accession>
<evidence type="ECO:0000256" key="6">
    <source>
        <dbReference type="HAMAP-Rule" id="MF_01400"/>
    </source>
</evidence>
<keyword evidence="3 6" id="KW-0862">Zinc</keyword>
<dbReference type="FunFam" id="2.170.150.20:FF:000001">
    <property type="entry name" value="Peptide methionine sulfoxide reductase MsrB"/>
    <property type="match status" value="1"/>
</dbReference>
<dbReference type="SUPFAM" id="SSF51316">
    <property type="entry name" value="Mss4-like"/>
    <property type="match status" value="1"/>
</dbReference>
<dbReference type="OrthoDB" id="9785497at2"/>
<evidence type="ECO:0000256" key="4">
    <source>
        <dbReference type="ARBA" id="ARBA00023002"/>
    </source>
</evidence>
<dbReference type="InterPro" id="IPR002579">
    <property type="entry name" value="Met_Sox_Rdtase_MsrB_dom"/>
</dbReference>
<evidence type="ECO:0000256" key="2">
    <source>
        <dbReference type="ARBA" id="ARBA00022723"/>
    </source>
</evidence>
<keyword evidence="4 6" id="KW-0560">Oxidoreductase</keyword>